<protein>
    <submittedName>
        <fullName evidence="4">DEAD/DEAH box helicase domain-containing protein</fullName>
    </submittedName>
</protein>
<feature type="chain" id="PRO_5007593525" evidence="2">
    <location>
        <begin position="29"/>
        <end position="1119"/>
    </location>
</feature>
<dbReference type="InterPro" id="IPR014756">
    <property type="entry name" value="Ig_E-set"/>
</dbReference>
<name>A0A152A2D7_TIELA</name>
<dbReference type="InterPro" id="IPR013783">
    <property type="entry name" value="Ig-like_fold"/>
</dbReference>
<evidence type="ECO:0000313" key="4">
    <source>
        <dbReference type="EMBL" id="KYR00413.1"/>
    </source>
</evidence>
<keyword evidence="4" id="KW-0067">ATP-binding</keyword>
<dbReference type="Gene3D" id="2.60.40.10">
    <property type="entry name" value="Immunoglobulins"/>
    <property type="match status" value="1"/>
</dbReference>
<dbReference type="SUPFAM" id="SSF81296">
    <property type="entry name" value="E set domains"/>
    <property type="match status" value="1"/>
</dbReference>
<dbReference type="Proteomes" id="UP000076078">
    <property type="component" value="Unassembled WGS sequence"/>
</dbReference>
<dbReference type="AlphaFoldDB" id="A0A152A2D7"/>
<feature type="transmembrane region" description="Helical" evidence="1">
    <location>
        <begin position="1073"/>
        <end position="1093"/>
    </location>
</feature>
<keyword evidence="4" id="KW-0347">Helicase</keyword>
<evidence type="ECO:0000259" key="3">
    <source>
        <dbReference type="PROSITE" id="PS01186"/>
    </source>
</evidence>
<evidence type="ECO:0000313" key="5">
    <source>
        <dbReference type="Proteomes" id="UP000076078"/>
    </source>
</evidence>
<dbReference type="OrthoDB" id="6130531at2759"/>
<dbReference type="SUPFAM" id="SSF56436">
    <property type="entry name" value="C-type lectin-like"/>
    <property type="match status" value="1"/>
</dbReference>
<accession>A0A152A2D7</accession>
<dbReference type="InterPro" id="IPR002909">
    <property type="entry name" value="IPT_dom"/>
</dbReference>
<dbReference type="Pfam" id="PF01833">
    <property type="entry name" value="TIG"/>
    <property type="match status" value="2"/>
</dbReference>
<organism evidence="4 5">
    <name type="scientific">Tieghemostelium lacteum</name>
    <name type="common">Slime mold</name>
    <name type="synonym">Dictyostelium lacteum</name>
    <dbReference type="NCBI Taxonomy" id="361077"/>
    <lineage>
        <taxon>Eukaryota</taxon>
        <taxon>Amoebozoa</taxon>
        <taxon>Evosea</taxon>
        <taxon>Eumycetozoa</taxon>
        <taxon>Dictyostelia</taxon>
        <taxon>Dictyosteliales</taxon>
        <taxon>Raperosteliaceae</taxon>
        <taxon>Tieghemostelium</taxon>
    </lineage>
</organism>
<comment type="caution">
    <text evidence="4">The sequence shown here is derived from an EMBL/GenBank/DDBJ whole genome shotgun (WGS) entry which is preliminary data.</text>
</comment>
<feature type="signal peptide" evidence="2">
    <location>
        <begin position="1"/>
        <end position="28"/>
    </location>
</feature>
<keyword evidence="1" id="KW-1133">Transmembrane helix</keyword>
<keyword evidence="1" id="KW-0812">Transmembrane</keyword>
<dbReference type="InterPro" id="IPR000742">
    <property type="entry name" value="EGF"/>
</dbReference>
<keyword evidence="5" id="KW-1185">Reference proteome</keyword>
<dbReference type="InterPro" id="IPR016187">
    <property type="entry name" value="CTDL_fold"/>
</dbReference>
<keyword evidence="1" id="KW-0472">Membrane</keyword>
<dbReference type="EMBL" id="LODT01000015">
    <property type="protein sequence ID" value="KYR00413.1"/>
    <property type="molecule type" value="Genomic_DNA"/>
</dbReference>
<evidence type="ECO:0000256" key="2">
    <source>
        <dbReference type="SAM" id="SignalP"/>
    </source>
</evidence>
<dbReference type="PROSITE" id="PS01186">
    <property type="entry name" value="EGF_2"/>
    <property type="match status" value="1"/>
</dbReference>
<keyword evidence="4" id="KW-0547">Nucleotide-binding</keyword>
<proteinExistence type="predicted"/>
<dbReference type="GO" id="GO:0004386">
    <property type="term" value="F:helicase activity"/>
    <property type="evidence" value="ECO:0007669"/>
    <property type="project" value="UniProtKB-KW"/>
</dbReference>
<feature type="domain" description="EGF-like" evidence="3">
    <location>
        <begin position="811"/>
        <end position="822"/>
    </location>
</feature>
<keyword evidence="4" id="KW-0378">Hydrolase</keyword>
<reference evidence="4 5" key="1">
    <citation type="submission" date="2015-12" db="EMBL/GenBank/DDBJ databases">
        <title>Dictyostelia acquired genes for synthesis and detection of signals that induce cell-type specialization by lateral gene transfer from prokaryotes.</title>
        <authorList>
            <person name="Gloeckner G."/>
            <person name="Schaap P."/>
        </authorList>
    </citation>
    <scope>NUCLEOTIDE SEQUENCE [LARGE SCALE GENOMIC DNA]</scope>
    <source>
        <strain evidence="4 5">TK</strain>
    </source>
</reference>
<evidence type="ECO:0000256" key="1">
    <source>
        <dbReference type="SAM" id="Phobius"/>
    </source>
</evidence>
<sequence length="1119" mass="126049">MYHKISIPTLIWLVILFLTVFTVDEVSSQKYIGPLYGHYYYYNSGLFQTKNHSEAIKFCSTLTPPPSSPPNLKGYLATFTTEYEWEWVVKEIEKQGTPYNTSTFFDTVGTGVFSVDGSTHYYDSGPEIGSMMYNLSSDTCHTFCKFSQLAPAYMNQETFLSMKRSLTNINLMEMINEGGYRVLSFICEFSPDGTPGLQSISDVDFSIQGENKLFTSLRITNIPQDKILQSVTLSNIDTNEQSNCTGLELKQSNTYECRYFSIGRFAVSINTTDSFTYPDIFHQSNPPKPAYFSQTAISGGFYSIQIYGHGLINANVKFGLSGQVPCIIDNTSQSYIACKTTFINGFPLPLYISVANISYRSYTVGIYNPDTKLLYKLVSSQTEHSNVYEKASKFEIQGLNGYMTGFYNQVDGVTYYGGGLYSLIRSLNPTARVWLNCESMEANNKVIVGSGPFKDRLLEAYYNDTTTWPNFQNYPYYFVRMELSNGQVYRDPPSYLHGFVLEFGGYVPSFEDSIVNYNAIGDSVPFVLPTSGYQGNNTVGIKVRNARITNSEFKIKDTPVTLVEKSPFRYDIFFINIPSGFGGPFYLTYFGEGIRSLNTLSFYYNRPRLLSVVPNILPFYGSYIEIEGIDLSDSHLNIKVYLQGSNIQCTNIVMVVPHSKIGCTLPQGASTSYRLLVKVGNQDSTNFLDITYRGFPSVNGYSDVIQSGGMSSLTIYGERFIVNNGNLSVKVGGEDATDIKVIDETKVICKFNSDIVPQTPYDPLSIDLVFNTHVQSDALSINSPIFFYDSNLDCPNNCTGRGICNRNLAMCNCFTGYGSADCSVSVLPPEIRPVYDVFLGETSMTNDHVDIYTFRPFGIRLYDSNSSVVANISFHNHRFESYFGQMYSDINLQSQSPTSETYLSINFTMNSEPTSYAVQEMRPYAYSTNYYVKFHSFSANISRSEIIYLLQYSPSVQENQSDPDDPCGGQFLVETDNKQYYNLLNAETIFNSKFSQRVWQNDYKLIQKTSMTVFDTDPMVNPSTDVTNGYQYKVISQVIHNDNFETQVNFGIQKINNQCQNIALDKDNWKTPLIASVASVGAVVLVGISIFTYKSMKKHQQLKAIENSNVELNVRNINE</sequence>
<dbReference type="InParanoid" id="A0A152A2D7"/>
<gene>
    <name evidence="4" type="ORF">DLAC_03165</name>
</gene>
<keyword evidence="2" id="KW-0732">Signal</keyword>